<gene>
    <name evidence="2" type="ORF">ERS852429_01316</name>
</gene>
<dbReference type="Pfam" id="PF13460">
    <property type="entry name" value="NAD_binding_10"/>
    <property type="match status" value="1"/>
</dbReference>
<dbReference type="InterPro" id="IPR016040">
    <property type="entry name" value="NAD(P)-bd_dom"/>
</dbReference>
<proteinExistence type="predicted"/>
<evidence type="ECO:0000313" key="2">
    <source>
        <dbReference type="EMBL" id="CUM96145.1"/>
    </source>
</evidence>
<dbReference type="AlphaFoldDB" id="A0A173T2M9"/>
<dbReference type="GO" id="GO:0016646">
    <property type="term" value="F:oxidoreductase activity, acting on the CH-NH group of donors, NAD or NADP as acceptor"/>
    <property type="evidence" value="ECO:0007669"/>
    <property type="project" value="TreeGrafter"/>
</dbReference>
<evidence type="ECO:0000259" key="1">
    <source>
        <dbReference type="Pfam" id="PF13460"/>
    </source>
</evidence>
<dbReference type="InterPro" id="IPR036291">
    <property type="entry name" value="NAD(P)-bd_dom_sf"/>
</dbReference>
<reference evidence="2 3" key="1">
    <citation type="submission" date="2015-09" db="EMBL/GenBank/DDBJ databases">
        <authorList>
            <consortium name="Pathogen Informatics"/>
        </authorList>
    </citation>
    <scope>NUCLEOTIDE SEQUENCE [LARGE SCALE GENOMIC DNA]</scope>
    <source>
        <strain evidence="2 3">2789STDY5608872</strain>
    </source>
</reference>
<dbReference type="InterPro" id="IPR051606">
    <property type="entry name" value="Polyketide_Oxido-like"/>
</dbReference>
<name>A0A173T2M9_PARDI</name>
<sequence length="219" mass="23930">MKNVVLIGASGFVGSAILNEALNRGHRVTAVVLNPDKISVHHPNLTVMGADATDPDTLANLAKGKDAVISAYNPGWANPRQYEETLENYPKIVEGAKRSGVKRLLIVGGAGTLFVKPGVRLVDTGTLPEAWLPGVKSLGEFYLNTLMKEKEIDWVFFSPAGNLGNMGPGVRTGKYRLGKDDMLFDEKGESFISVEDYAVAMIDELEKEKHHRERFTAAY</sequence>
<protein>
    <submittedName>
        <fullName evidence="2">Putative NADH-flavin reductase</fullName>
    </submittedName>
</protein>
<organism evidence="2 3">
    <name type="scientific">Parabacteroides distasonis</name>
    <dbReference type="NCBI Taxonomy" id="823"/>
    <lineage>
        <taxon>Bacteria</taxon>
        <taxon>Pseudomonadati</taxon>
        <taxon>Bacteroidota</taxon>
        <taxon>Bacteroidia</taxon>
        <taxon>Bacteroidales</taxon>
        <taxon>Tannerellaceae</taxon>
        <taxon>Parabacteroides</taxon>
    </lineage>
</organism>
<dbReference type="CDD" id="cd05244">
    <property type="entry name" value="BVR-B_like_SDR_a"/>
    <property type="match status" value="1"/>
</dbReference>
<dbReference type="PANTHER" id="PTHR43355">
    <property type="entry name" value="FLAVIN REDUCTASE (NADPH)"/>
    <property type="match status" value="1"/>
</dbReference>
<dbReference type="RefSeq" id="WP_044547215.1">
    <property type="nucleotide sequence ID" value="NZ_CDRH01001135.1"/>
</dbReference>
<dbReference type="Proteomes" id="UP000095591">
    <property type="component" value="Unassembled WGS sequence"/>
</dbReference>
<evidence type="ECO:0000313" key="3">
    <source>
        <dbReference type="Proteomes" id="UP000095591"/>
    </source>
</evidence>
<dbReference type="EMBL" id="CYXP01000002">
    <property type="protein sequence ID" value="CUM96145.1"/>
    <property type="molecule type" value="Genomic_DNA"/>
</dbReference>
<accession>A0A173T2M9</accession>
<feature type="domain" description="NAD(P)-binding" evidence="1">
    <location>
        <begin position="8"/>
        <end position="203"/>
    </location>
</feature>
<dbReference type="Gene3D" id="3.40.50.720">
    <property type="entry name" value="NAD(P)-binding Rossmann-like Domain"/>
    <property type="match status" value="1"/>
</dbReference>
<dbReference type="PANTHER" id="PTHR43355:SF2">
    <property type="entry name" value="FLAVIN REDUCTASE (NADPH)"/>
    <property type="match status" value="1"/>
</dbReference>
<dbReference type="SUPFAM" id="SSF51735">
    <property type="entry name" value="NAD(P)-binding Rossmann-fold domains"/>
    <property type="match status" value="1"/>
</dbReference>